<evidence type="ECO:0000313" key="1">
    <source>
        <dbReference type="EMBL" id="MBP1475939.1"/>
    </source>
</evidence>
<protein>
    <recommendedName>
        <fullName evidence="3">Ricin B lectin domain-containing protein</fullName>
    </recommendedName>
</protein>
<comment type="caution">
    <text evidence="1">The sequence shown here is derived from an EMBL/GenBank/DDBJ whole genome shotgun (WGS) entry which is preliminary data.</text>
</comment>
<accession>A0ABS4DSA6</accession>
<keyword evidence="2" id="KW-1185">Reference proteome</keyword>
<gene>
    <name evidence="1" type="ORF">J7I44_16695</name>
</gene>
<dbReference type="Proteomes" id="UP000823790">
    <property type="component" value="Unassembled WGS sequence"/>
</dbReference>
<proteinExistence type="predicted"/>
<organism evidence="1 2">
    <name type="scientific">Frateuria flava</name>
    <dbReference type="NCBI Taxonomy" id="2821489"/>
    <lineage>
        <taxon>Bacteria</taxon>
        <taxon>Pseudomonadati</taxon>
        <taxon>Pseudomonadota</taxon>
        <taxon>Gammaproteobacteria</taxon>
        <taxon>Lysobacterales</taxon>
        <taxon>Rhodanobacteraceae</taxon>
        <taxon>Frateuria</taxon>
    </lineage>
</organism>
<dbReference type="EMBL" id="JAGJRS010000034">
    <property type="protein sequence ID" value="MBP1475939.1"/>
    <property type="molecule type" value="Genomic_DNA"/>
</dbReference>
<reference evidence="1 2" key="1">
    <citation type="submission" date="2021-04" db="EMBL/GenBank/DDBJ databases">
        <authorList>
            <person name="Huq M.A."/>
        </authorList>
    </citation>
    <scope>NUCLEOTIDE SEQUENCE [LARGE SCALE GENOMIC DNA]</scope>
    <source>
        <strain evidence="1 2">MAH-13</strain>
    </source>
</reference>
<dbReference type="RefSeq" id="WP_209623314.1">
    <property type="nucleotide sequence ID" value="NZ_JAGJRS010000034.1"/>
</dbReference>
<evidence type="ECO:0008006" key="3">
    <source>
        <dbReference type="Google" id="ProtNLM"/>
    </source>
</evidence>
<sequence length="73" mass="8435">MLKGGDEQPDPRWESNVLRNYRDNFGRCYHGQLASRDGVIIDLSRGDTCPGGRNQVRWYAHPDGTPYALGWWR</sequence>
<name>A0ABS4DSA6_9GAMM</name>
<evidence type="ECO:0000313" key="2">
    <source>
        <dbReference type="Proteomes" id="UP000823790"/>
    </source>
</evidence>